<evidence type="ECO:0000256" key="3">
    <source>
        <dbReference type="ARBA" id="ARBA00022840"/>
    </source>
</evidence>
<dbReference type="SUPFAM" id="SSF88723">
    <property type="entry name" value="PIN domain-like"/>
    <property type="match status" value="1"/>
</dbReference>
<dbReference type="FunFam" id="3.40.50.300:FF:000013">
    <property type="entry name" value="PhoH family ATPase"/>
    <property type="match status" value="1"/>
</dbReference>
<evidence type="ECO:0000313" key="6">
    <source>
        <dbReference type="EMBL" id="KOF03064.1"/>
    </source>
</evidence>
<dbReference type="PANTHER" id="PTHR30473">
    <property type="entry name" value="PROTEIN PHOH"/>
    <property type="match status" value="1"/>
</dbReference>
<dbReference type="Gene3D" id="3.40.50.1010">
    <property type="entry name" value="5'-nuclease"/>
    <property type="match status" value="1"/>
</dbReference>
<feature type="domain" description="PIN" evidence="5">
    <location>
        <begin position="11"/>
        <end position="144"/>
    </location>
</feature>
<dbReference type="InterPro" id="IPR003714">
    <property type="entry name" value="PhoH"/>
</dbReference>
<gene>
    <name evidence="6" type="ORF">OB69_09335</name>
</gene>
<dbReference type="PANTHER" id="PTHR30473:SF2">
    <property type="entry name" value="PIN DOMAIN-CONTAINING PROTEIN"/>
    <property type="match status" value="1"/>
</dbReference>
<protein>
    <submittedName>
        <fullName evidence="6">Phosphate starvation protein PhoH</fullName>
    </submittedName>
</protein>
<dbReference type="GO" id="GO:0005524">
    <property type="term" value="F:ATP binding"/>
    <property type="evidence" value="ECO:0007669"/>
    <property type="project" value="UniProtKB-KW"/>
</dbReference>
<dbReference type="InterPro" id="IPR002716">
    <property type="entry name" value="PIN_dom"/>
</dbReference>
<dbReference type="EMBL" id="JSVA01000009">
    <property type="protein sequence ID" value="KOF03064.1"/>
    <property type="molecule type" value="Genomic_DNA"/>
</dbReference>
<dbReference type="Gene3D" id="3.40.50.300">
    <property type="entry name" value="P-loop containing nucleotide triphosphate hydrolases"/>
    <property type="match status" value="1"/>
</dbReference>
<accession>A0A0L8AL35</accession>
<dbReference type="GO" id="GO:0005829">
    <property type="term" value="C:cytosol"/>
    <property type="evidence" value="ECO:0007669"/>
    <property type="project" value="TreeGrafter"/>
</dbReference>
<keyword evidence="7" id="KW-1185">Reference proteome</keyword>
<keyword evidence="3" id="KW-0067">ATP-binding</keyword>
<evidence type="ECO:0000313" key="7">
    <source>
        <dbReference type="Proteomes" id="UP000036908"/>
    </source>
</evidence>
<proteinExistence type="inferred from homology"/>
<evidence type="ECO:0000256" key="2">
    <source>
        <dbReference type="ARBA" id="ARBA00022741"/>
    </source>
</evidence>
<evidence type="ECO:0000256" key="4">
    <source>
        <dbReference type="ARBA" id="ARBA00046345"/>
    </source>
</evidence>
<dbReference type="Proteomes" id="UP000036908">
    <property type="component" value="Unassembled WGS sequence"/>
</dbReference>
<dbReference type="CDD" id="cd09883">
    <property type="entry name" value="PIN_VapC_PhoHL-ATPase"/>
    <property type="match status" value="1"/>
</dbReference>
<keyword evidence="2" id="KW-0547">Nucleotide-binding</keyword>
<dbReference type="SUPFAM" id="SSF52540">
    <property type="entry name" value="P-loop containing nucleoside triphosphate hydrolases"/>
    <property type="match status" value="1"/>
</dbReference>
<name>A0A0L8AL35_9BACT</name>
<dbReference type="Pfam" id="PF13638">
    <property type="entry name" value="PIN_4"/>
    <property type="match status" value="1"/>
</dbReference>
<dbReference type="Pfam" id="PF02562">
    <property type="entry name" value="PhoH"/>
    <property type="match status" value="1"/>
</dbReference>
<organism evidence="6 7">
    <name type="scientific">Roseivirga seohaensis subsp. aquiponti</name>
    <dbReference type="NCBI Taxonomy" id="1566026"/>
    <lineage>
        <taxon>Bacteria</taxon>
        <taxon>Pseudomonadati</taxon>
        <taxon>Bacteroidota</taxon>
        <taxon>Cytophagia</taxon>
        <taxon>Cytophagales</taxon>
        <taxon>Roseivirgaceae</taxon>
        <taxon>Roseivirga</taxon>
    </lineage>
</organism>
<comment type="similarity">
    <text evidence="4">In the N-terminal section; belongs to the PINc/VapC protein family.</text>
</comment>
<dbReference type="SMART" id="SM00670">
    <property type="entry name" value="PINc"/>
    <property type="match status" value="1"/>
</dbReference>
<evidence type="ECO:0000259" key="5">
    <source>
        <dbReference type="SMART" id="SM00670"/>
    </source>
</evidence>
<dbReference type="AlphaFoldDB" id="A0A0L8AL35"/>
<evidence type="ECO:0000256" key="1">
    <source>
        <dbReference type="ARBA" id="ARBA00010393"/>
    </source>
</evidence>
<dbReference type="RefSeq" id="WP_053223497.1">
    <property type="nucleotide sequence ID" value="NZ_JSVA01000009.1"/>
</dbReference>
<sequence length="450" mass="51139">MARAKTLSEKKIFVLDTSVILFEHISIMNFEEHDIGIPITVLEELDQFKKGNDTKNFEAREFTRLLDKLAQDKSLQDWIPLNGKTRGSLKVIMEAGSGKGQLDANEVFGETKNDHRILNAALRMRDENKGRKVILVSKDINLRLKAKSMGLAAEDYETGKIKNVQSLRKGMIEIEKVDSDLVNHLYEDGTIEPKEVLKRKKAHPNQYFILKSDKNSVLAHYNVNEDCIQKVDKRPVSGIKPRNAEQTFAIHAIMNPDVKLVTIQGVAGTGKTLLTLAGALEQRREYKQIYLARPIVPLSNKDIGYLPGDIKSKLNPYMEPLWDNLKFIQNQYKESDKEFKAITDMVAKEKLMITPLAYIRGRSLSNIFFIVDEAQNLTPHEIKTIITRAGENTKIVFTGDIYQIDTPYLDSQSNGLSYLIDRVKDHPLYAHITLEKGERSELANLANEML</sequence>
<comment type="similarity">
    <text evidence="1">Belongs to the PhoH family.</text>
</comment>
<dbReference type="OrthoDB" id="9773137at2"/>
<dbReference type="InterPro" id="IPR027417">
    <property type="entry name" value="P-loop_NTPase"/>
</dbReference>
<reference evidence="7" key="1">
    <citation type="submission" date="2014-11" db="EMBL/GenBank/DDBJ databases">
        <title>Genome sequencing of Roseivirga sp. D-25.</title>
        <authorList>
            <person name="Selvaratnam C."/>
            <person name="Thevarajoo S."/>
            <person name="Goh K.M."/>
            <person name="Eee R."/>
            <person name="Chan K.-G."/>
            <person name="Chong C.S."/>
        </authorList>
    </citation>
    <scope>NUCLEOTIDE SEQUENCE [LARGE SCALE GENOMIC DNA]</scope>
    <source>
        <strain evidence="7">D-25</strain>
    </source>
</reference>
<dbReference type="PATRIC" id="fig|1566026.4.peg.3703"/>
<comment type="caution">
    <text evidence="6">The sequence shown here is derived from an EMBL/GenBank/DDBJ whole genome shotgun (WGS) entry which is preliminary data.</text>
</comment>
<dbReference type="InterPro" id="IPR029060">
    <property type="entry name" value="PIN-like_dom_sf"/>
</dbReference>
<dbReference type="InterPro" id="IPR051451">
    <property type="entry name" value="PhoH2-like"/>
</dbReference>